<name>A0A0K1JNS8_9MICO</name>
<accession>A0A0K1JNS8</accession>
<dbReference type="Proteomes" id="UP000066480">
    <property type="component" value="Chromosome"/>
</dbReference>
<organism evidence="1 2">
    <name type="scientific">Luteipulveratus mongoliensis</name>
    <dbReference type="NCBI Taxonomy" id="571913"/>
    <lineage>
        <taxon>Bacteria</taxon>
        <taxon>Bacillati</taxon>
        <taxon>Actinomycetota</taxon>
        <taxon>Actinomycetes</taxon>
        <taxon>Micrococcales</taxon>
        <taxon>Dermacoccaceae</taxon>
        <taxon>Luteipulveratus</taxon>
    </lineage>
</organism>
<keyword evidence="2" id="KW-1185">Reference proteome</keyword>
<proteinExistence type="predicted"/>
<dbReference type="AlphaFoldDB" id="A0A0K1JNS8"/>
<dbReference type="STRING" id="571913.VV02_24255"/>
<dbReference type="KEGG" id="lmoi:VV02_24255"/>
<evidence type="ECO:0000313" key="1">
    <source>
        <dbReference type="EMBL" id="AKU18238.1"/>
    </source>
</evidence>
<protein>
    <submittedName>
        <fullName evidence="1">Uncharacterized protein</fullName>
    </submittedName>
</protein>
<sequence>MSVRVLWVVALATALVAGGVGAWAVTGPGGAPVEGARQPGAVVASSRSAAGAVPGNQQASTGDGALSACRDEVRAGEAVASAGASSATHWRTHTQAQVLVDAGKIDVKESKARWAASKKFGPSDVANFGKADAAYQPKAGACERMGQVSVARNAAPAAACAKRANALADVARAARPITASWEHHQQMMKTKPHDEAGAAFGDYMGMWQGMVKGATPQLKAYDAAADALAKTPACPAS</sequence>
<dbReference type="EMBL" id="CP011112">
    <property type="protein sequence ID" value="AKU18238.1"/>
    <property type="molecule type" value="Genomic_DNA"/>
</dbReference>
<evidence type="ECO:0000313" key="2">
    <source>
        <dbReference type="Proteomes" id="UP000066480"/>
    </source>
</evidence>
<gene>
    <name evidence="1" type="ORF">VV02_24255</name>
</gene>
<reference evidence="1 2" key="1">
    <citation type="submission" date="2015-03" db="EMBL/GenBank/DDBJ databases">
        <title>Luteipulveratus halotolerans sp. nov., a novel actinobacterium (Dermacoccaceae) from Sarawak, Malaysia.</title>
        <authorList>
            <person name="Juboi H."/>
            <person name="Basik A."/>
            <person name="Shamsul S.S."/>
            <person name="Arnold P."/>
            <person name="Schmitt E.K."/>
            <person name="Sanglier J.-J."/>
            <person name="Yeo T."/>
        </authorList>
    </citation>
    <scope>NUCLEOTIDE SEQUENCE [LARGE SCALE GENOMIC DNA]</scope>
    <source>
        <strain evidence="1 2">MN07-A0370</strain>
    </source>
</reference>